<feature type="transmembrane region" description="Helical" evidence="1">
    <location>
        <begin position="53"/>
        <end position="73"/>
    </location>
</feature>
<accession>A0A5R9IWF2</accession>
<sequence>MTEIYTAPESDLVVAEENNSGQGKVEKLPEGIKGWSWGAFLLNWIWALGNRTWIGLLAFIPYVGLIVAIVLGFKGRQWAWENKRWDSVEHFQRVQKSWSIWGLVLILGIFVLGIVAAIAIPAYAEYQQMANG</sequence>
<feature type="transmembrane region" description="Helical" evidence="1">
    <location>
        <begin position="100"/>
        <end position="124"/>
    </location>
</feature>
<reference evidence="2 3" key="1">
    <citation type="submission" date="2019-05" db="EMBL/GenBank/DDBJ databases">
        <title>Genome sequences of Thalassotalea litorea 1K03283.</title>
        <authorList>
            <person name="Zhang D."/>
        </authorList>
    </citation>
    <scope>NUCLEOTIDE SEQUENCE [LARGE SCALE GENOMIC DNA]</scope>
    <source>
        <strain evidence="2 3">MCCC 1K03283</strain>
    </source>
</reference>
<keyword evidence="3" id="KW-1185">Reference proteome</keyword>
<evidence type="ECO:0000313" key="2">
    <source>
        <dbReference type="EMBL" id="TLU66248.1"/>
    </source>
</evidence>
<dbReference type="Proteomes" id="UP000307790">
    <property type="component" value="Unassembled WGS sequence"/>
</dbReference>
<organism evidence="2 3">
    <name type="scientific">Thalassotalea litorea</name>
    <dbReference type="NCBI Taxonomy" id="2020715"/>
    <lineage>
        <taxon>Bacteria</taxon>
        <taxon>Pseudomonadati</taxon>
        <taxon>Pseudomonadota</taxon>
        <taxon>Gammaproteobacteria</taxon>
        <taxon>Alteromonadales</taxon>
        <taxon>Colwelliaceae</taxon>
        <taxon>Thalassotalea</taxon>
    </lineage>
</organism>
<keyword evidence="1" id="KW-0812">Transmembrane</keyword>
<evidence type="ECO:0000313" key="3">
    <source>
        <dbReference type="Proteomes" id="UP000307790"/>
    </source>
</evidence>
<name>A0A5R9IWF2_9GAMM</name>
<keyword evidence="1" id="KW-0472">Membrane</keyword>
<dbReference type="RefSeq" id="WP_138319124.1">
    <property type="nucleotide sequence ID" value="NZ_VCBC01000005.1"/>
</dbReference>
<protein>
    <submittedName>
        <fullName evidence="2">Uncharacterized protein</fullName>
    </submittedName>
</protein>
<evidence type="ECO:0000256" key="1">
    <source>
        <dbReference type="SAM" id="Phobius"/>
    </source>
</evidence>
<dbReference type="OrthoDB" id="9815959at2"/>
<dbReference type="AlphaFoldDB" id="A0A5R9IWF2"/>
<comment type="caution">
    <text evidence="2">The sequence shown here is derived from an EMBL/GenBank/DDBJ whole genome shotgun (WGS) entry which is preliminary data.</text>
</comment>
<gene>
    <name evidence="2" type="ORF">FE810_05980</name>
</gene>
<dbReference type="EMBL" id="VCBC01000005">
    <property type="protein sequence ID" value="TLU66248.1"/>
    <property type="molecule type" value="Genomic_DNA"/>
</dbReference>
<keyword evidence="1" id="KW-1133">Transmembrane helix</keyword>
<proteinExistence type="predicted"/>